<dbReference type="Pfam" id="PF00291">
    <property type="entry name" value="PALP"/>
    <property type="match status" value="1"/>
</dbReference>
<feature type="domain" description="Tryptophan synthase beta chain-like PALP" evidence="13">
    <location>
        <begin position="97"/>
        <end position="366"/>
    </location>
</feature>
<dbReference type="InterPro" id="IPR036052">
    <property type="entry name" value="TrpB-like_PALP_sf"/>
</dbReference>
<evidence type="ECO:0000313" key="16">
    <source>
        <dbReference type="Proteomes" id="UP000325122"/>
    </source>
</evidence>
<evidence type="ECO:0000256" key="9">
    <source>
        <dbReference type="ARBA" id="ARBA00023239"/>
    </source>
</evidence>
<evidence type="ECO:0000259" key="13">
    <source>
        <dbReference type="Pfam" id="PF00291"/>
    </source>
</evidence>
<keyword evidence="7" id="KW-0791">Threonine biosynthesis</keyword>
<evidence type="ECO:0000256" key="4">
    <source>
        <dbReference type="ARBA" id="ARBA00013028"/>
    </source>
</evidence>
<evidence type="ECO:0000256" key="3">
    <source>
        <dbReference type="ARBA" id="ARBA00005517"/>
    </source>
</evidence>
<dbReference type="GO" id="GO:0009088">
    <property type="term" value="P:threonine biosynthetic process"/>
    <property type="evidence" value="ECO:0007669"/>
    <property type="project" value="UniProtKB-UniRule"/>
</dbReference>
<accession>A0A5M6ZAR9</accession>
<keyword evidence="6" id="KW-0028">Amino-acid biosynthesis</keyword>
<evidence type="ECO:0000256" key="6">
    <source>
        <dbReference type="ARBA" id="ARBA00022605"/>
    </source>
</evidence>
<comment type="pathway">
    <text evidence="2">Amino-acid biosynthesis; L-threonine biosynthesis; L-threonine from L-aspartate: step 5/5.</text>
</comment>
<evidence type="ECO:0000256" key="5">
    <source>
        <dbReference type="ARBA" id="ARBA00018679"/>
    </source>
</evidence>
<evidence type="ECO:0000259" key="14">
    <source>
        <dbReference type="Pfam" id="PF14821"/>
    </source>
</evidence>
<keyword evidence="9 15" id="KW-0456">Lyase</keyword>
<dbReference type="EMBL" id="VWOJ01000005">
    <property type="protein sequence ID" value="KAA5801004.1"/>
    <property type="molecule type" value="Genomic_DNA"/>
</dbReference>
<comment type="caution">
    <text evidence="15">The sequence shown here is derived from an EMBL/GenBank/DDBJ whole genome shotgun (WGS) entry which is preliminary data.</text>
</comment>
<sequence>MRFVSTRGESPPVRFEDAVRAGAAPDGGLYAPERLPEGVLASLTGDESLAGAAHKLLAPVASDGALAAELAAICTEAFSFEAPLVTPDPARPELLALELFHGPTGAFKDFGARVLMACLASLTPPDEPLTVLAATSGDTGGAVGCAAEGRKGVRAVILFPKGRVSEFQRHQLTCWDAPVSALEIEGDFDACQALVKSAFADKALSARHRLTSANSINLARLLPQGAYLARAAAQARAKTGITPGLIIPTGNLGHGVAALYARAMGAPIGPVVLATNANAALSEWAATGAYRPRASLPTMANAMDVGAPSNFERLDALPAALSGVDVERVEDDAIAARIISDFLASGYVWCPHSATGAEAFARLPAREQTARPWIVAATAHPFKFADIVEPLIGRAIDPPPALKSVLSRPSRAVQAKAELSALIRHLDSLKDPILT</sequence>
<name>A0A5M6ZAR9_9PROT</name>
<dbReference type="InterPro" id="IPR000634">
    <property type="entry name" value="Ser/Thr_deHydtase_PyrdxlP-BS"/>
</dbReference>
<feature type="modified residue" description="N6-(pyridoxal phosphate)lysine" evidence="12">
    <location>
        <position position="108"/>
    </location>
</feature>
<dbReference type="Gene3D" id="3.40.50.1100">
    <property type="match status" value="2"/>
</dbReference>
<evidence type="ECO:0000256" key="12">
    <source>
        <dbReference type="PIRSR" id="PIRSR604450-51"/>
    </source>
</evidence>
<comment type="cofactor">
    <cofactor evidence="1 12">
        <name>pyridoxal 5'-phosphate</name>
        <dbReference type="ChEBI" id="CHEBI:597326"/>
    </cofactor>
</comment>
<dbReference type="InterPro" id="IPR051166">
    <property type="entry name" value="Threonine_Synthase"/>
</dbReference>
<gene>
    <name evidence="15" type="primary">thrC</name>
    <name evidence="15" type="ORF">F1654_13170</name>
</gene>
<keyword evidence="16" id="KW-1185">Reference proteome</keyword>
<evidence type="ECO:0000256" key="7">
    <source>
        <dbReference type="ARBA" id="ARBA00022697"/>
    </source>
</evidence>
<dbReference type="InterPro" id="IPR004450">
    <property type="entry name" value="Thr_synthase-like"/>
</dbReference>
<comment type="similarity">
    <text evidence="3">Belongs to the threonine synthase family.</text>
</comment>
<evidence type="ECO:0000256" key="1">
    <source>
        <dbReference type="ARBA" id="ARBA00001933"/>
    </source>
</evidence>
<dbReference type="Gene3D" id="3.90.1380.10">
    <property type="entry name" value="Threonine synthase, N-terminal domain"/>
    <property type="match status" value="1"/>
</dbReference>
<dbReference type="GO" id="GO:0004795">
    <property type="term" value="F:threonine synthase activity"/>
    <property type="evidence" value="ECO:0007669"/>
    <property type="project" value="UniProtKB-UniRule"/>
</dbReference>
<comment type="catalytic activity">
    <reaction evidence="10">
        <text>O-phospho-L-homoserine + H2O = L-threonine + phosphate</text>
        <dbReference type="Rhea" id="RHEA:10840"/>
        <dbReference type="ChEBI" id="CHEBI:15377"/>
        <dbReference type="ChEBI" id="CHEBI:43474"/>
        <dbReference type="ChEBI" id="CHEBI:57590"/>
        <dbReference type="ChEBI" id="CHEBI:57926"/>
        <dbReference type="EC" id="4.2.3.1"/>
    </reaction>
</comment>
<dbReference type="RefSeq" id="WP_150024023.1">
    <property type="nucleotide sequence ID" value="NZ_VWOJ01000005.1"/>
</dbReference>
<evidence type="ECO:0000313" key="15">
    <source>
        <dbReference type="EMBL" id="KAA5801004.1"/>
    </source>
</evidence>
<proteinExistence type="inferred from homology"/>
<protein>
    <recommendedName>
        <fullName evidence="5 11">Threonine synthase</fullName>
        <ecNumber evidence="4 11">4.2.3.1</ecNumber>
    </recommendedName>
</protein>
<reference evidence="15 16" key="1">
    <citation type="submission" date="2019-09" db="EMBL/GenBank/DDBJ databases">
        <authorList>
            <person name="Kevbrin V."/>
            <person name="Grouzdev D.S."/>
        </authorList>
    </citation>
    <scope>NUCLEOTIDE SEQUENCE [LARGE SCALE GENOMIC DNA]</scope>
    <source>
        <strain evidence="15 16">G-192</strain>
    </source>
</reference>
<dbReference type="AlphaFoldDB" id="A0A5M6ZAR9"/>
<feature type="domain" description="Threonine synthase N-terminal" evidence="14">
    <location>
        <begin position="2"/>
        <end position="78"/>
    </location>
</feature>
<dbReference type="InterPro" id="IPR029144">
    <property type="entry name" value="Thr_synth_N"/>
</dbReference>
<dbReference type="PANTHER" id="PTHR42690">
    <property type="entry name" value="THREONINE SYNTHASE FAMILY MEMBER"/>
    <property type="match status" value="1"/>
</dbReference>
<dbReference type="NCBIfam" id="TIGR00260">
    <property type="entry name" value="thrC"/>
    <property type="match status" value="1"/>
</dbReference>
<evidence type="ECO:0000256" key="8">
    <source>
        <dbReference type="ARBA" id="ARBA00022898"/>
    </source>
</evidence>
<dbReference type="PANTHER" id="PTHR42690:SF1">
    <property type="entry name" value="THREONINE SYNTHASE-LIKE 2"/>
    <property type="match status" value="1"/>
</dbReference>
<dbReference type="SUPFAM" id="SSF53686">
    <property type="entry name" value="Tryptophan synthase beta subunit-like PLP-dependent enzymes"/>
    <property type="match status" value="1"/>
</dbReference>
<dbReference type="PROSITE" id="PS00165">
    <property type="entry name" value="DEHYDRATASE_SER_THR"/>
    <property type="match status" value="1"/>
</dbReference>
<evidence type="ECO:0000256" key="2">
    <source>
        <dbReference type="ARBA" id="ARBA00004979"/>
    </source>
</evidence>
<dbReference type="GO" id="GO:0030170">
    <property type="term" value="F:pyridoxal phosphate binding"/>
    <property type="evidence" value="ECO:0007669"/>
    <property type="project" value="InterPro"/>
</dbReference>
<dbReference type="UniPathway" id="UPA00050">
    <property type="reaction ID" value="UER00065"/>
</dbReference>
<evidence type="ECO:0000256" key="11">
    <source>
        <dbReference type="NCBIfam" id="TIGR00260"/>
    </source>
</evidence>
<dbReference type="Proteomes" id="UP000325122">
    <property type="component" value="Unassembled WGS sequence"/>
</dbReference>
<keyword evidence="8 12" id="KW-0663">Pyridoxal phosphate</keyword>
<dbReference type="InterPro" id="IPR037158">
    <property type="entry name" value="Thr_synth_N_sf"/>
</dbReference>
<dbReference type="EC" id="4.2.3.1" evidence="4 11"/>
<dbReference type="Pfam" id="PF14821">
    <property type="entry name" value="Thr_synth_N"/>
    <property type="match status" value="1"/>
</dbReference>
<dbReference type="InterPro" id="IPR001926">
    <property type="entry name" value="TrpB-like_PALP"/>
</dbReference>
<organism evidence="15 16">
    <name type="scientific">Alkalicaulis satelles</name>
    <dbReference type="NCBI Taxonomy" id="2609175"/>
    <lineage>
        <taxon>Bacteria</taxon>
        <taxon>Pseudomonadati</taxon>
        <taxon>Pseudomonadota</taxon>
        <taxon>Alphaproteobacteria</taxon>
        <taxon>Maricaulales</taxon>
        <taxon>Maricaulaceae</taxon>
        <taxon>Alkalicaulis</taxon>
    </lineage>
</organism>
<evidence type="ECO:0000256" key="10">
    <source>
        <dbReference type="ARBA" id="ARBA00049144"/>
    </source>
</evidence>